<protein>
    <submittedName>
        <fullName evidence="2">Uncharacterized protein</fullName>
    </submittedName>
</protein>
<evidence type="ECO:0000313" key="2">
    <source>
        <dbReference type="EMBL" id="EPE27985.1"/>
    </source>
</evidence>
<dbReference type="HOGENOM" id="CLU_1686769_0_0_1"/>
<evidence type="ECO:0000256" key="1">
    <source>
        <dbReference type="SAM" id="MobiDB-lite"/>
    </source>
</evidence>
<reference evidence="2 3" key="1">
    <citation type="journal article" date="2013" name="BMC Genomics">
        <title>Genomics-driven discovery of the pneumocandin biosynthetic gene cluster in the fungus Glarea lozoyensis.</title>
        <authorList>
            <person name="Chen L."/>
            <person name="Yue Q."/>
            <person name="Zhang X."/>
            <person name="Xiang M."/>
            <person name="Wang C."/>
            <person name="Li S."/>
            <person name="Che Y."/>
            <person name="Ortiz-Lopez F.J."/>
            <person name="Bills G.F."/>
            <person name="Liu X."/>
            <person name="An Z."/>
        </authorList>
    </citation>
    <scope>NUCLEOTIDE SEQUENCE [LARGE SCALE GENOMIC DNA]</scope>
    <source>
        <strain evidence="3">ATCC 20868 / MF5171</strain>
    </source>
</reference>
<dbReference type="AlphaFoldDB" id="S3CQL8"/>
<organism evidence="2 3">
    <name type="scientific">Glarea lozoyensis (strain ATCC 20868 / MF5171)</name>
    <dbReference type="NCBI Taxonomy" id="1116229"/>
    <lineage>
        <taxon>Eukaryota</taxon>
        <taxon>Fungi</taxon>
        <taxon>Dikarya</taxon>
        <taxon>Ascomycota</taxon>
        <taxon>Pezizomycotina</taxon>
        <taxon>Leotiomycetes</taxon>
        <taxon>Helotiales</taxon>
        <taxon>Helotiaceae</taxon>
        <taxon>Glarea</taxon>
    </lineage>
</organism>
<feature type="region of interest" description="Disordered" evidence="1">
    <location>
        <begin position="1"/>
        <end position="66"/>
    </location>
</feature>
<dbReference type="EMBL" id="KE145369">
    <property type="protein sequence ID" value="EPE27985.1"/>
    <property type="molecule type" value="Genomic_DNA"/>
</dbReference>
<dbReference type="KEGG" id="glz:GLAREA_04776"/>
<accession>S3CQL8</accession>
<dbReference type="RefSeq" id="XP_008085344.1">
    <property type="nucleotide sequence ID" value="XM_008087153.1"/>
</dbReference>
<dbReference type="Proteomes" id="UP000016922">
    <property type="component" value="Unassembled WGS sequence"/>
</dbReference>
<sequence length="156" mass="17149">MGKPKKHVGKDPLNRAAAKARKRESKSSGSVNSTAMKHERRGGTFMSTLRNPRIARTAHRVTGAGTVHKKEWLSDVSFPSSPARLPVNCCVSHSHLGSIRDIRKSYAVCDMEISRFSTFVLQLIDPSSTQSQCAAQCTDRLEVHIPHPLTTIRSGT</sequence>
<keyword evidence="3" id="KW-1185">Reference proteome</keyword>
<proteinExistence type="predicted"/>
<name>S3CQL8_GLAL2</name>
<dbReference type="GeneID" id="19463831"/>
<gene>
    <name evidence="2" type="ORF">GLAREA_04776</name>
</gene>
<evidence type="ECO:0000313" key="3">
    <source>
        <dbReference type="Proteomes" id="UP000016922"/>
    </source>
</evidence>